<evidence type="ECO:0000256" key="2">
    <source>
        <dbReference type="SAM" id="Phobius"/>
    </source>
</evidence>
<evidence type="ECO:0000313" key="3">
    <source>
        <dbReference type="EMBL" id="RNL81233.1"/>
    </source>
</evidence>
<feature type="region of interest" description="Disordered" evidence="1">
    <location>
        <begin position="1"/>
        <end position="54"/>
    </location>
</feature>
<keyword evidence="4" id="KW-1185">Reference proteome</keyword>
<keyword evidence="2" id="KW-1133">Transmembrane helix</keyword>
<protein>
    <submittedName>
        <fullName evidence="3">DUF3180 domain-containing protein</fullName>
    </submittedName>
</protein>
<reference evidence="3 4" key="1">
    <citation type="submission" date="2018-11" db="EMBL/GenBank/DDBJ databases">
        <authorList>
            <person name="Li F."/>
        </authorList>
    </citation>
    <scope>NUCLEOTIDE SEQUENCE [LARGE SCALE GENOMIC DNA]</scope>
    <source>
        <strain evidence="3 4">KIS18-7</strain>
    </source>
</reference>
<evidence type="ECO:0000313" key="4">
    <source>
        <dbReference type="Proteomes" id="UP000277094"/>
    </source>
</evidence>
<dbReference type="AlphaFoldDB" id="A0A3N0E0G4"/>
<evidence type="ECO:0000256" key="1">
    <source>
        <dbReference type="SAM" id="MobiDB-lite"/>
    </source>
</evidence>
<dbReference type="InterPro" id="IPR021517">
    <property type="entry name" value="DUF3180"/>
</dbReference>
<dbReference type="EMBL" id="RJSG01000001">
    <property type="protein sequence ID" value="RNL81233.1"/>
    <property type="molecule type" value="Genomic_DNA"/>
</dbReference>
<feature type="transmembrane region" description="Helical" evidence="2">
    <location>
        <begin position="58"/>
        <end position="76"/>
    </location>
</feature>
<feature type="compositionally biased region" description="Low complexity" evidence="1">
    <location>
        <begin position="9"/>
        <end position="25"/>
    </location>
</feature>
<sequence length="195" mass="20295">MPSCWRRPAGTGSSVATTSRSRSSRQPLVTRDVPPPVQRPEQDPEPTGTVGTTGPGPLVVLGLVGLFVGWAVRGVAIRHGSPTPMISWLAVGVTWFLVAVTAATAYLTWRTVQRDRALLSPQQGLTRLVLGKTMDRLAALALGGYLGAAVSVLGVDGESADRMILRALFGAVGAALGLAAGLALEHACRVPPADR</sequence>
<feature type="transmembrane region" description="Helical" evidence="2">
    <location>
        <begin position="88"/>
        <end position="109"/>
    </location>
</feature>
<feature type="transmembrane region" description="Helical" evidence="2">
    <location>
        <begin position="167"/>
        <end position="184"/>
    </location>
</feature>
<feature type="transmembrane region" description="Helical" evidence="2">
    <location>
        <begin position="137"/>
        <end position="155"/>
    </location>
</feature>
<proteinExistence type="predicted"/>
<comment type="caution">
    <text evidence="3">The sequence shown here is derived from an EMBL/GenBank/DDBJ whole genome shotgun (WGS) entry which is preliminary data.</text>
</comment>
<name>A0A3N0E0G4_9ACTN</name>
<gene>
    <name evidence="3" type="ORF">EFL95_02370</name>
</gene>
<accession>A0A3N0E0G4</accession>
<dbReference type="Pfam" id="PF11377">
    <property type="entry name" value="DUF3180"/>
    <property type="match status" value="1"/>
</dbReference>
<keyword evidence="2" id="KW-0472">Membrane</keyword>
<organism evidence="3 4">
    <name type="scientific">Nocardioides marmorisolisilvae</name>
    <dbReference type="NCBI Taxonomy" id="1542737"/>
    <lineage>
        <taxon>Bacteria</taxon>
        <taxon>Bacillati</taxon>
        <taxon>Actinomycetota</taxon>
        <taxon>Actinomycetes</taxon>
        <taxon>Propionibacteriales</taxon>
        <taxon>Nocardioidaceae</taxon>
        <taxon>Nocardioides</taxon>
    </lineage>
</organism>
<dbReference type="OrthoDB" id="3786771at2"/>
<keyword evidence="2" id="KW-0812">Transmembrane</keyword>
<dbReference type="Proteomes" id="UP000277094">
    <property type="component" value="Unassembled WGS sequence"/>
</dbReference>